<feature type="domain" description="FecR protein" evidence="2">
    <location>
        <begin position="186"/>
        <end position="276"/>
    </location>
</feature>
<keyword evidence="5" id="KW-1185">Reference proteome</keyword>
<reference evidence="4" key="2">
    <citation type="journal article" date="2022" name="Sci. Total Environ.">
        <title>Prevalence, transmission, and molecular epidemiology of tet(X)-positive bacteria among humans, animals, and environmental niches in China: An epidemiological, and genomic-based study.</title>
        <authorList>
            <person name="Dong N."/>
            <person name="Zeng Y."/>
            <person name="Cai C."/>
            <person name="Sun C."/>
            <person name="Lu J."/>
            <person name="Liu C."/>
            <person name="Zhou H."/>
            <person name="Sun Q."/>
            <person name="Shu L."/>
            <person name="Wang H."/>
            <person name="Wang Y."/>
            <person name="Wang S."/>
            <person name="Wu C."/>
            <person name="Chan E.W."/>
            <person name="Chen G."/>
            <person name="Shen Z."/>
            <person name="Chen S."/>
            <person name="Zhang R."/>
        </authorList>
    </citation>
    <scope>NUCLEOTIDE SEQUENCE</scope>
    <source>
        <strain evidence="4">R1692</strain>
    </source>
</reference>
<evidence type="ECO:0000313" key="5">
    <source>
        <dbReference type="Proteomes" id="UP001170954"/>
    </source>
</evidence>
<sequence>MNHQNLKNQLLRYLHNELHADEITHLLEQLDQFPPAEVEDMLDEKSLEAFYELKYLSQHRKEEIKANLMKRMSKMHVDEWILVPKPKYKWTWAAAAAILIALTFSAYLWYLQSHPDGIGRSKLAIQHDISLNEQPVEVQFSDGRVLELDTNKQYSQKALTFSMNEDGIVHYNASEKHNHESIIFSSPKGRIVQIVLSDGTLVWLNSGSSIRFNPFFEKNQRNIELQGEAYFEVSKNPEKPFVVHSNLSTVKVLGTAFNVSSYASAPHKVTLLHGSIALTTKEKMTLLQPEMQAEVKINGAMSISRANMEEVMGWKNGDFVFNDIDLNSLMDQLKKWYDIDAVIVEGKSTDRFTGSVSRSKQLSQLLKQLEFISDYKFSIVERRVYVKVI</sequence>
<gene>
    <name evidence="4" type="ORF">HX018_16855</name>
</gene>
<keyword evidence="1" id="KW-1133">Transmembrane helix</keyword>
<evidence type="ECO:0000259" key="3">
    <source>
        <dbReference type="Pfam" id="PF16344"/>
    </source>
</evidence>
<evidence type="ECO:0000256" key="1">
    <source>
        <dbReference type="SAM" id="Phobius"/>
    </source>
</evidence>
<dbReference type="Pfam" id="PF16344">
    <property type="entry name" value="FecR_C"/>
    <property type="match status" value="1"/>
</dbReference>
<keyword evidence="1" id="KW-0812">Transmembrane</keyword>
<dbReference type="InterPro" id="IPR032508">
    <property type="entry name" value="FecR_C"/>
</dbReference>
<dbReference type="EMBL" id="JACAGK010000062">
    <property type="protein sequence ID" value="MDM1049911.1"/>
    <property type="molecule type" value="Genomic_DNA"/>
</dbReference>
<evidence type="ECO:0000259" key="2">
    <source>
        <dbReference type="Pfam" id="PF04773"/>
    </source>
</evidence>
<proteinExistence type="predicted"/>
<accession>A0ABT7NRW9</accession>
<dbReference type="InterPro" id="IPR012373">
    <property type="entry name" value="Ferrdict_sens_TM"/>
</dbReference>
<feature type="transmembrane region" description="Helical" evidence="1">
    <location>
        <begin position="90"/>
        <end position="110"/>
    </location>
</feature>
<evidence type="ECO:0000313" key="4">
    <source>
        <dbReference type="EMBL" id="MDM1049911.1"/>
    </source>
</evidence>
<name>A0ABT7NRW9_9SPHI</name>
<protein>
    <submittedName>
        <fullName evidence="4">FecR domain-containing protein</fullName>
    </submittedName>
</protein>
<comment type="caution">
    <text evidence="4">The sequence shown here is derived from an EMBL/GenBank/DDBJ whole genome shotgun (WGS) entry which is preliminary data.</text>
</comment>
<dbReference type="PANTHER" id="PTHR30273">
    <property type="entry name" value="PERIPLASMIC SIGNAL SENSOR AND SIGMA FACTOR ACTIVATOR FECR-RELATED"/>
    <property type="match status" value="1"/>
</dbReference>
<dbReference type="InterPro" id="IPR006860">
    <property type="entry name" value="FecR"/>
</dbReference>
<reference evidence="4" key="1">
    <citation type="submission" date="2020-06" db="EMBL/GenBank/DDBJ databases">
        <authorList>
            <person name="Dong N."/>
        </authorList>
    </citation>
    <scope>NUCLEOTIDE SEQUENCE</scope>
    <source>
        <strain evidence="4">R1692</strain>
    </source>
</reference>
<dbReference type="Proteomes" id="UP001170954">
    <property type="component" value="Unassembled WGS sequence"/>
</dbReference>
<dbReference type="Pfam" id="PF04773">
    <property type="entry name" value="FecR"/>
    <property type="match status" value="1"/>
</dbReference>
<dbReference type="RefSeq" id="WP_286652137.1">
    <property type="nucleotide sequence ID" value="NZ_JACAGK010000062.1"/>
</dbReference>
<keyword evidence="1" id="KW-0472">Membrane</keyword>
<dbReference type="Gene3D" id="2.60.120.1440">
    <property type="match status" value="1"/>
</dbReference>
<feature type="domain" description="Protein FecR C-terminal" evidence="3">
    <location>
        <begin position="318"/>
        <end position="386"/>
    </location>
</feature>
<organism evidence="4 5">
    <name type="scientific">Sphingobacterium hotanense</name>
    <dbReference type="NCBI Taxonomy" id="649196"/>
    <lineage>
        <taxon>Bacteria</taxon>
        <taxon>Pseudomonadati</taxon>
        <taxon>Bacteroidota</taxon>
        <taxon>Sphingobacteriia</taxon>
        <taxon>Sphingobacteriales</taxon>
        <taxon>Sphingobacteriaceae</taxon>
        <taxon>Sphingobacterium</taxon>
    </lineage>
</organism>
<dbReference type="PANTHER" id="PTHR30273:SF2">
    <property type="entry name" value="PROTEIN FECR"/>
    <property type="match status" value="1"/>
</dbReference>
<dbReference type="Gene3D" id="3.55.50.30">
    <property type="match status" value="1"/>
</dbReference>